<feature type="domain" description="HAT C-terminal dimerisation" evidence="2">
    <location>
        <begin position="582"/>
        <end position="642"/>
    </location>
</feature>
<dbReference type="Proteomes" id="UP000681722">
    <property type="component" value="Unassembled WGS sequence"/>
</dbReference>
<evidence type="ECO:0000256" key="1">
    <source>
        <dbReference type="SAM" id="MobiDB-lite"/>
    </source>
</evidence>
<feature type="non-terminal residue" evidence="3">
    <location>
        <position position="1"/>
    </location>
</feature>
<gene>
    <name evidence="3" type="ORF">GPM918_LOCUS29263</name>
    <name evidence="4" type="ORF">SRO942_LOCUS29830</name>
</gene>
<reference evidence="3" key="1">
    <citation type="submission" date="2021-02" db="EMBL/GenBank/DDBJ databases">
        <authorList>
            <person name="Nowell W R."/>
        </authorList>
    </citation>
    <scope>NUCLEOTIDE SEQUENCE</scope>
</reference>
<dbReference type="GO" id="GO:0046983">
    <property type="term" value="F:protein dimerization activity"/>
    <property type="evidence" value="ECO:0007669"/>
    <property type="project" value="InterPro"/>
</dbReference>
<evidence type="ECO:0000313" key="3">
    <source>
        <dbReference type="EMBL" id="CAF1316593.1"/>
    </source>
</evidence>
<dbReference type="OrthoDB" id="7683421at2759"/>
<dbReference type="PANTHER" id="PTHR46289:SF17">
    <property type="entry name" value="HAT C-TERMINAL DIMERISATION DOMAIN-CONTAINING PROTEIN"/>
    <property type="match status" value="1"/>
</dbReference>
<proteinExistence type="predicted"/>
<dbReference type="PANTHER" id="PTHR46289">
    <property type="entry name" value="52 KDA REPRESSOR OF THE INHIBITOR OF THE PROTEIN KINASE-LIKE PROTEIN-RELATED"/>
    <property type="match status" value="1"/>
</dbReference>
<dbReference type="Proteomes" id="UP000663829">
    <property type="component" value="Unassembled WGS sequence"/>
</dbReference>
<dbReference type="EMBL" id="CAJOBC010045442">
    <property type="protein sequence ID" value="CAF4158859.1"/>
    <property type="molecule type" value="Genomic_DNA"/>
</dbReference>
<dbReference type="AlphaFoldDB" id="A0A815FAE9"/>
<evidence type="ECO:0000313" key="4">
    <source>
        <dbReference type="EMBL" id="CAF4158859.1"/>
    </source>
</evidence>
<sequence length="648" mass="74246">NINTSQAITIYEHFKLKHSYGTLICNRCRSDLGPFINNEKQELHEARFKWILDIKISDDESDNESSDAGSNFIPSQSSIGSDQSDIKKQQCMALNKFLELCNIRKQVRVTKSYTNLTEQSKRNFLSTTRIMIKSIVGFVALNDTNIVINELFNIDDNKSNIILDDKFLSVMAGIAETYNNATEWSIRRQILSIVASKISYKLIQGFIPGLTLYRFTAARLHAAQFGTGAVVERTSTTIQKFEPEQINHFVDFIISPHICSDMPFGERILKLPNGSELYVPETIRNVIPTRIIQQYYQYCDEMFSGFKTLNSSSLYKILSICKASTRKSFQGLNYFAADGSEPFDCLIEIIQDIHIDRDKKKHLIDNLKRGKQYIKSDFKVHVAKLSTIADHCITYATRLCILNKCLSLTLSVAYGLQSPGDDIMDCAQLIDDIIFMFKYIRNEKLEQNYEEIFYDVRELCDITGHEVKMPRITGRQITRSNVPSTTPQEYYRVNLFIPILDHFIASLNELFSTHQWLALIVSRLIPAFIEGKTFDDIKEAVEMYQDLLHGSTAVIKQEFLLYQTKWIDIQSHDRPSNGMEAYLSCNETFYPYIKILLKIYAAITTATGERCFSILKHLKTYLRSTMSEDLLNGLAMLTINSDITPSPP</sequence>
<feature type="region of interest" description="Disordered" evidence="1">
    <location>
        <begin position="61"/>
        <end position="82"/>
    </location>
</feature>
<protein>
    <recommendedName>
        <fullName evidence="2">HAT C-terminal dimerisation domain-containing protein</fullName>
    </recommendedName>
</protein>
<comment type="caution">
    <text evidence="3">The sequence shown here is derived from an EMBL/GenBank/DDBJ whole genome shotgun (WGS) entry which is preliminary data.</text>
</comment>
<name>A0A815FAE9_9BILA</name>
<evidence type="ECO:0000259" key="2">
    <source>
        <dbReference type="Pfam" id="PF05699"/>
    </source>
</evidence>
<dbReference type="InterPro" id="IPR008906">
    <property type="entry name" value="HATC_C_dom"/>
</dbReference>
<accession>A0A815FAE9</accession>
<dbReference type="Pfam" id="PF05699">
    <property type="entry name" value="Dimer_Tnp_hAT"/>
    <property type="match status" value="1"/>
</dbReference>
<keyword evidence="5" id="KW-1185">Reference proteome</keyword>
<evidence type="ECO:0000313" key="5">
    <source>
        <dbReference type="Proteomes" id="UP000663829"/>
    </source>
</evidence>
<organism evidence="3 5">
    <name type="scientific">Didymodactylos carnosus</name>
    <dbReference type="NCBI Taxonomy" id="1234261"/>
    <lineage>
        <taxon>Eukaryota</taxon>
        <taxon>Metazoa</taxon>
        <taxon>Spiralia</taxon>
        <taxon>Gnathifera</taxon>
        <taxon>Rotifera</taxon>
        <taxon>Eurotatoria</taxon>
        <taxon>Bdelloidea</taxon>
        <taxon>Philodinida</taxon>
        <taxon>Philodinidae</taxon>
        <taxon>Didymodactylos</taxon>
    </lineage>
</organism>
<dbReference type="InterPro" id="IPR052958">
    <property type="entry name" value="IFN-induced_PKR_regulator"/>
</dbReference>
<dbReference type="EMBL" id="CAJNOQ010013202">
    <property type="protein sequence ID" value="CAF1316593.1"/>
    <property type="molecule type" value="Genomic_DNA"/>
</dbReference>